<dbReference type="STRING" id="573413.Spirs_1624"/>
<evidence type="ECO:0000256" key="3">
    <source>
        <dbReference type="ARBA" id="ARBA00022475"/>
    </source>
</evidence>
<reference evidence="9 10" key="1">
    <citation type="journal article" date="2010" name="Stand. Genomic Sci.">
        <title>Complete genome sequence of Spirochaeta smaragdinae type strain (SEBR 4228).</title>
        <authorList>
            <person name="Mavromatis K."/>
            <person name="Yasawong M."/>
            <person name="Chertkov O."/>
            <person name="Lapidus A."/>
            <person name="Lucas S."/>
            <person name="Nolan M."/>
            <person name="Del Rio T.G."/>
            <person name="Tice H."/>
            <person name="Cheng J.F."/>
            <person name="Pitluck S."/>
            <person name="Liolios K."/>
            <person name="Ivanova N."/>
            <person name="Tapia R."/>
            <person name="Han C."/>
            <person name="Bruce D."/>
            <person name="Goodwin L."/>
            <person name="Pati A."/>
            <person name="Chen A."/>
            <person name="Palaniappan K."/>
            <person name="Land M."/>
            <person name="Hauser L."/>
            <person name="Chang Y.J."/>
            <person name="Jeffries C.D."/>
            <person name="Detter J.C."/>
            <person name="Rohde M."/>
            <person name="Brambilla E."/>
            <person name="Spring S."/>
            <person name="Goker M."/>
            <person name="Sikorski J."/>
            <person name="Woyke T."/>
            <person name="Bristow J."/>
            <person name="Eisen J.A."/>
            <person name="Markowitz V."/>
            <person name="Hugenholtz P."/>
            <person name="Klenk H.P."/>
            <person name="Kyrpides N.C."/>
        </authorList>
    </citation>
    <scope>NUCLEOTIDE SEQUENCE [LARGE SCALE GENOMIC DNA]</scope>
    <source>
        <strain evidence="10">DSM 11293 / JCM 15392 / SEBR 4228</strain>
    </source>
</reference>
<accession>E1R5Y6</accession>
<dbReference type="GO" id="GO:0055085">
    <property type="term" value="P:transmembrane transport"/>
    <property type="evidence" value="ECO:0007669"/>
    <property type="project" value="InterPro"/>
</dbReference>
<dbReference type="SUPFAM" id="SSF161098">
    <property type="entry name" value="MetI-like"/>
    <property type="match status" value="1"/>
</dbReference>
<organism evidence="9 10">
    <name type="scientific">Sediminispirochaeta smaragdinae (strain DSM 11293 / JCM 15392 / SEBR 4228)</name>
    <name type="common">Spirochaeta smaragdinae</name>
    <dbReference type="NCBI Taxonomy" id="573413"/>
    <lineage>
        <taxon>Bacteria</taxon>
        <taxon>Pseudomonadati</taxon>
        <taxon>Spirochaetota</taxon>
        <taxon>Spirochaetia</taxon>
        <taxon>Spirochaetales</taxon>
        <taxon>Spirochaetaceae</taxon>
        <taxon>Sediminispirochaeta</taxon>
    </lineage>
</organism>
<feature type="transmembrane region" description="Helical" evidence="7">
    <location>
        <begin position="74"/>
        <end position="99"/>
    </location>
</feature>
<dbReference type="CDD" id="cd06261">
    <property type="entry name" value="TM_PBP2"/>
    <property type="match status" value="1"/>
</dbReference>
<feature type="transmembrane region" description="Helical" evidence="7">
    <location>
        <begin position="161"/>
        <end position="185"/>
    </location>
</feature>
<comment type="subcellular location">
    <subcellularLocation>
        <location evidence="1 7">Cell membrane</location>
        <topology evidence="1 7">Multi-pass membrane protein</topology>
    </subcellularLocation>
</comment>
<dbReference type="EMBL" id="CP002116">
    <property type="protein sequence ID" value="ADK80751.1"/>
    <property type="molecule type" value="Genomic_DNA"/>
</dbReference>
<dbReference type="KEGG" id="ssm:Spirs_1624"/>
<feature type="domain" description="ABC transmembrane type-1" evidence="8">
    <location>
        <begin position="74"/>
        <end position="287"/>
    </location>
</feature>
<dbReference type="Gene3D" id="1.10.3720.10">
    <property type="entry name" value="MetI-like"/>
    <property type="match status" value="1"/>
</dbReference>
<feature type="transmembrane region" description="Helical" evidence="7">
    <location>
        <begin position="17"/>
        <end position="37"/>
    </location>
</feature>
<dbReference type="PROSITE" id="PS50928">
    <property type="entry name" value="ABC_TM1"/>
    <property type="match status" value="1"/>
</dbReference>
<dbReference type="InterPro" id="IPR000515">
    <property type="entry name" value="MetI-like"/>
</dbReference>
<keyword evidence="5 7" id="KW-1133">Transmembrane helix</keyword>
<dbReference type="Pfam" id="PF00528">
    <property type="entry name" value="BPD_transp_1"/>
    <property type="match status" value="1"/>
</dbReference>
<dbReference type="Proteomes" id="UP000002318">
    <property type="component" value="Chromosome"/>
</dbReference>
<name>E1R5Y6_SEDSS</name>
<comment type="similarity">
    <text evidence="7">Belongs to the binding-protein-dependent transport system permease family.</text>
</comment>
<evidence type="ECO:0000313" key="9">
    <source>
        <dbReference type="EMBL" id="ADK80751.1"/>
    </source>
</evidence>
<sequence>METDTTGFIKTKKNRSLMWFLVPITVYLLFFFLYPVIYDIYISFFDYRLGSQAQFVGFGNYRAMLNDSQYMGSLITTMVFVVAAVVSELVLGMLIALLLNNEHPLMQGIRTIILIPTVFTPLVAGLVWKALYHPDLGMYTYYLRKIGLDIGRGLTVERSSALFSVILVDIWEWTPLMVIVILAGLKSLPKDPYEAAMLDGASRLQIFFRITLPLLRPTVVVALLIRTLDALKIFDIVWSITGGGPGTTTTVANLRIYEVGMQHLKIGYAAALSNVLLVFGVIAGVFFVQSLYKGKEA</sequence>
<evidence type="ECO:0000313" key="10">
    <source>
        <dbReference type="Proteomes" id="UP000002318"/>
    </source>
</evidence>
<evidence type="ECO:0000256" key="6">
    <source>
        <dbReference type="ARBA" id="ARBA00023136"/>
    </source>
</evidence>
<evidence type="ECO:0000256" key="7">
    <source>
        <dbReference type="RuleBase" id="RU363032"/>
    </source>
</evidence>
<dbReference type="eggNOG" id="COG1175">
    <property type="taxonomic scope" value="Bacteria"/>
</dbReference>
<feature type="transmembrane region" description="Helical" evidence="7">
    <location>
        <begin position="111"/>
        <end position="131"/>
    </location>
</feature>
<dbReference type="AlphaFoldDB" id="E1R5Y6"/>
<evidence type="ECO:0000259" key="8">
    <source>
        <dbReference type="PROSITE" id="PS50928"/>
    </source>
</evidence>
<dbReference type="InterPro" id="IPR035906">
    <property type="entry name" value="MetI-like_sf"/>
</dbReference>
<gene>
    <name evidence="9" type="ordered locus">Spirs_1624</name>
</gene>
<evidence type="ECO:0000256" key="4">
    <source>
        <dbReference type="ARBA" id="ARBA00022692"/>
    </source>
</evidence>
<dbReference type="HOGENOM" id="CLU_016047_0_3_12"/>
<protein>
    <submittedName>
        <fullName evidence="9">Binding-protein-dependent transport systems inner membrane component</fullName>
    </submittedName>
</protein>
<keyword evidence="2 7" id="KW-0813">Transport</keyword>
<keyword evidence="10" id="KW-1185">Reference proteome</keyword>
<keyword evidence="3" id="KW-1003">Cell membrane</keyword>
<keyword evidence="4 7" id="KW-0812">Transmembrane</keyword>
<dbReference type="GO" id="GO:0005886">
    <property type="term" value="C:plasma membrane"/>
    <property type="evidence" value="ECO:0007669"/>
    <property type="project" value="UniProtKB-SubCell"/>
</dbReference>
<keyword evidence="6 7" id="KW-0472">Membrane</keyword>
<feature type="transmembrane region" description="Helical" evidence="7">
    <location>
        <begin position="206"/>
        <end position="225"/>
    </location>
</feature>
<feature type="transmembrane region" description="Helical" evidence="7">
    <location>
        <begin position="266"/>
        <end position="288"/>
    </location>
</feature>
<evidence type="ECO:0000256" key="1">
    <source>
        <dbReference type="ARBA" id="ARBA00004651"/>
    </source>
</evidence>
<proteinExistence type="inferred from homology"/>
<dbReference type="OrthoDB" id="9807129at2"/>
<evidence type="ECO:0000256" key="2">
    <source>
        <dbReference type="ARBA" id="ARBA00022448"/>
    </source>
</evidence>
<evidence type="ECO:0000256" key="5">
    <source>
        <dbReference type="ARBA" id="ARBA00022989"/>
    </source>
</evidence>
<dbReference type="RefSeq" id="WP_013254215.1">
    <property type="nucleotide sequence ID" value="NC_014364.1"/>
</dbReference>
<dbReference type="PANTHER" id="PTHR43005:SF1">
    <property type="entry name" value="SPERMIDINE_PUTRESCINE TRANSPORT SYSTEM PERMEASE PROTEIN"/>
    <property type="match status" value="1"/>
</dbReference>
<dbReference type="PANTHER" id="PTHR43005">
    <property type="entry name" value="BLR7065 PROTEIN"/>
    <property type="match status" value="1"/>
</dbReference>